<dbReference type="Proteomes" id="UP000008820">
    <property type="component" value="Chromosome 2"/>
</dbReference>
<evidence type="ECO:0000256" key="3">
    <source>
        <dbReference type="ARBA" id="ARBA00022900"/>
    </source>
</evidence>
<evidence type="ECO:0000259" key="7">
    <source>
        <dbReference type="SMART" id="SM00093"/>
    </source>
</evidence>
<feature type="compositionally biased region" description="Low complexity" evidence="5">
    <location>
        <begin position="195"/>
        <end position="207"/>
    </location>
</feature>
<evidence type="ECO:0000256" key="4">
    <source>
        <dbReference type="RuleBase" id="RU000411"/>
    </source>
</evidence>
<dbReference type="SMR" id="A0A6I8U537"/>
<evidence type="ECO:0000313" key="8">
    <source>
        <dbReference type="EnsemblMetazoa" id="AAEL027145-PA"/>
    </source>
</evidence>
<dbReference type="SMART" id="SM00093">
    <property type="entry name" value="SERPIN"/>
    <property type="match status" value="1"/>
</dbReference>
<feature type="domain" description="Serpin" evidence="7">
    <location>
        <begin position="963"/>
        <end position="1352"/>
    </location>
</feature>
<dbReference type="GO" id="GO:0005615">
    <property type="term" value="C:extracellular space"/>
    <property type="evidence" value="ECO:0007669"/>
    <property type="project" value="InterPro"/>
</dbReference>
<organism evidence="8 9">
    <name type="scientific">Aedes aegypti</name>
    <name type="common">Yellowfever mosquito</name>
    <name type="synonym">Culex aegypti</name>
    <dbReference type="NCBI Taxonomy" id="7159"/>
    <lineage>
        <taxon>Eukaryota</taxon>
        <taxon>Metazoa</taxon>
        <taxon>Ecdysozoa</taxon>
        <taxon>Arthropoda</taxon>
        <taxon>Hexapoda</taxon>
        <taxon>Insecta</taxon>
        <taxon>Pterygota</taxon>
        <taxon>Neoptera</taxon>
        <taxon>Endopterygota</taxon>
        <taxon>Diptera</taxon>
        <taxon>Nematocera</taxon>
        <taxon>Culicoidea</taxon>
        <taxon>Culicidae</taxon>
        <taxon>Culicinae</taxon>
        <taxon>Aedini</taxon>
        <taxon>Aedes</taxon>
        <taxon>Stegomyia</taxon>
    </lineage>
</organism>
<sequence length="1354" mass="151991">MLHYMLFVALLLQCSQLNRCDSPRSRIDVKHRYSPGHIKLHSPHQHLVSPINLLNPDKYEYFTINNQGNIIKRLMTSKEIQSIVAGNNIKQSVFDRLESPHGIITNIVSSIKNVLNTELLSKHQENQNAENNVNNNIADVTPYESADKEPEYVPAVLSFEISSPDEDEDSVTDPKQPVMSCPNCDVKQNITPESTTQLKTTETTTKTTLHHQEERVTDKISTSTQKTTENIPQLLNVKTTEKVSSSVLPDKPTTSYVGVTDITPTPFDNNSTATILMLLKNLTESTENVPDSTPQLLDGSVTENIPVLLEENTKEVDHITTSTENVPENTPILLTEELEVSTEKQTENTPMLLEEFTKQVNHLTFATEKVTDVTPQLLIDFEKVTDATPQLLVETEKATDVTPQLLIENVTEMVIRSTEPTEKAVESTTHQTEELTTQFSTTHQTDENLLMSFLLNNNLSNQKETTMETTESAQVSTLHQSADEVISFISNKNLSDYSDGLQTDEQYAEKIITFTLPSTNTFETTTTQSEETVTQSAPHTIFTTFDDDSVSPHYTTKNDYQTKLDMYTNQFDKITEKETTTELNSHDFKTTVDTQSHNEGISTLFETTNKPEATTLSDTQNAFYMILELLKDENMNEESSMQQYPQQNAVTDSNENPADEYEDAEEEVEQYSTETFDSTTSQAFTDAIIESNEITTEAPYSNLPELLDTTAVTEKYTTTNLFDIVNKVKPINKVTISWEPSTKETDPPKTTITTRLPSTAKPTASTTASTTATTTRLKLTPSKVKPSPSQIAQQPSSNEFVSIAEMILRQANPVPHANSAEHVDVENLLGLLSVNSKNMTSYVGETATVASILKPLKKPQPVQNSEIAEHDVFQSFLTITNELKQDSQAASTEDAGNRITNDLFQKLGEPEARRNTSFSDQLNTFDILLTEESSEFPEESDENGDEENSEMNNFFKLCNRIGLDMYQSITTQREFEQTKSFSFSPFSAISMMSMLHLGARGKTADQINKLIGLDEMTSFNPHVTFRTISQSIEEENSNSYFVRMLFSDENLGKLQNFFKTKVTQLYSGYAEEISFDDKNMITNRVNLLVNNSTQGAQAQFLEDFHIRAAPPLCLISANSFELGCPTNDESPDIFFHVIDAKGKRKLIDLTAHVYTGSFLFGYNTEMDVTVASIFSEAREISTIFLMPGQQSGTIERNSLLDLESRVFTNTFPAKLKTLEAKLRPQISSVLHIPHLNQQSFVNVSRQLQQLGLGELFRSDSSNLRGIQETTAAPIHMSDFLQINRVSLCDTSAKPKSSEITSSFLNVKSNLNKYHQNTQSHYAENIIKLDKPFLYIIRHNPSQLILYVGRFNPVE</sequence>
<evidence type="ECO:0000256" key="2">
    <source>
        <dbReference type="ARBA" id="ARBA00022690"/>
    </source>
</evidence>
<feature type="chain" id="PRO_5043456279" description="Serpin domain-containing protein" evidence="6">
    <location>
        <begin position="21"/>
        <end position="1354"/>
    </location>
</feature>
<dbReference type="InterPro" id="IPR042185">
    <property type="entry name" value="Serpin_sf_2"/>
</dbReference>
<dbReference type="SUPFAM" id="SSF56574">
    <property type="entry name" value="Serpins"/>
    <property type="match status" value="1"/>
</dbReference>
<name>A0A6I8U537_AEDAE</name>
<reference evidence="8" key="2">
    <citation type="submission" date="2020-05" db="UniProtKB">
        <authorList>
            <consortium name="EnsemblMetazoa"/>
        </authorList>
    </citation>
    <scope>IDENTIFICATION</scope>
    <source>
        <strain evidence="8">LVP_AGWG</strain>
    </source>
</reference>
<dbReference type="InterPro" id="IPR000215">
    <property type="entry name" value="Serpin_fam"/>
</dbReference>
<dbReference type="PANTHER" id="PTHR11461:SF211">
    <property type="entry name" value="GH10112P-RELATED"/>
    <property type="match status" value="1"/>
</dbReference>
<dbReference type="FunCoup" id="A0A6I8U537">
    <property type="interactions" value="48"/>
</dbReference>
<dbReference type="Pfam" id="PF00079">
    <property type="entry name" value="Serpin"/>
    <property type="match status" value="1"/>
</dbReference>
<proteinExistence type="inferred from homology"/>
<evidence type="ECO:0000256" key="6">
    <source>
        <dbReference type="SAM" id="SignalP"/>
    </source>
</evidence>
<dbReference type="InterPro" id="IPR036186">
    <property type="entry name" value="Serpin_sf"/>
</dbReference>
<dbReference type="InterPro" id="IPR023795">
    <property type="entry name" value="Serpin_CS"/>
</dbReference>
<dbReference type="EnsemblMetazoa" id="AAEL027145-RA">
    <property type="protein sequence ID" value="AAEL027145-PA"/>
    <property type="gene ID" value="AAEL027145"/>
</dbReference>
<feature type="signal peptide" evidence="6">
    <location>
        <begin position="1"/>
        <end position="20"/>
    </location>
</feature>
<evidence type="ECO:0000313" key="9">
    <source>
        <dbReference type="Proteomes" id="UP000008820"/>
    </source>
</evidence>
<feature type="region of interest" description="Disordered" evidence="5">
    <location>
        <begin position="163"/>
        <end position="225"/>
    </location>
</feature>
<keyword evidence="9" id="KW-1185">Reference proteome</keyword>
<evidence type="ECO:0000256" key="5">
    <source>
        <dbReference type="SAM" id="MobiDB-lite"/>
    </source>
</evidence>
<feature type="compositionally biased region" description="Low complexity" evidence="5">
    <location>
        <begin position="756"/>
        <end position="796"/>
    </location>
</feature>
<dbReference type="PANTHER" id="PTHR11461">
    <property type="entry name" value="SERINE PROTEASE INHIBITOR, SERPIN"/>
    <property type="match status" value="1"/>
</dbReference>
<dbReference type="InParanoid" id="A0A6I8U537"/>
<comment type="similarity">
    <text evidence="1 4">Belongs to the serpin family.</text>
</comment>
<protein>
    <recommendedName>
        <fullName evidence="7">Serpin domain-containing protein</fullName>
    </recommendedName>
</protein>
<keyword evidence="2" id="KW-0646">Protease inhibitor</keyword>
<dbReference type="InterPro" id="IPR023796">
    <property type="entry name" value="Serpin_dom"/>
</dbReference>
<feature type="region of interest" description="Disordered" evidence="5">
    <location>
        <begin position="637"/>
        <end position="665"/>
    </location>
</feature>
<dbReference type="OrthoDB" id="1063785at2759"/>
<accession>A0A6I8U537</accession>
<gene>
    <name evidence="8" type="primary">110676379</name>
</gene>
<feature type="region of interest" description="Disordered" evidence="5">
    <location>
        <begin position="739"/>
        <end position="796"/>
    </location>
</feature>
<dbReference type="InterPro" id="IPR042178">
    <property type="entry name" value="Serpin_sf_1"/>
</dbReference>
<keyword evidence="3" id="KW-0722">Serine protease inhibitor</keyword>
<reference evidence="8 9" key="1">
    <citation type="submission" date="2017-06" db="EMBL/GenBank/DDBJ databases">
        <title>Aedes aegypti genome working group (AGWG) sequencing and assembly.</title>
        <authorList>
            <consortium name="Aedes aegypti Genome Working Group (AGWG)"/>
            <person name="Matthews B.J."/>
        </authorList>
    </citation>
    <scope>NUCLEOTIDE SEQUENCE [LARGE SCALE GENOMIC DNA]</scope>
    <source>
        <strain evidence="8 9">LVP_AGWG</strain>
    </source>
</reference>
<feature type="compositionally biased region" description="Polar residues" evidence="5">
    <location>
        <begin position="637"/>
        <end position="653"/>
    </location>
</feature>
<dbReference type="PROSITE" id="PS00284">
    <property type="entry name" value="SERPIN"/>
    <property type="match status" value="1"/>
</dbReference>
<dbReference type="Gene3D" id="3.30.497.10">
    <property type="entry name" value="Antithrombin, subunit I, domain 2"/>
    <property type="match status" value="1"/>
</dbReference>
<keyword evidence="6" id="KW-0732">Signal</keyword>
<evidence type="ECO:0000256" key="1">
    <source>
        <dbReference type="ARBA" id="ARBA00009500"/>
    </source>
</evidence>
<dbReference type="GO" id="GO:0004867">
    <property type="term" value="F:serine-type endopeptidase inhibitor activity"/>
    <property type="evidence" value="ECO:0007669"/>
    <property type="project" value="UniProtKB-KW"/>
</dbReference>
<dbReference type="Gene3D" id="2.30.39.10">
    <property type="entry name" value="Alpha-1-antitrypsin, domain 1"/>
    <property type="match status" value="1"/>
</dbReference>